<evidence type="ECO:0000313" key="7">
    <source>
        <dbReference type="EMBL" id="GAM39174.1"/>
    </source>
</evidence>
<organism evidence="7 8">
    <name type="scientific">Talaromyces pinophilus</name>
    <name type="common">Penicillium pinophilum</name>
    <dbReference type="NCBI Taxonomy" id="128442"/>
    <lineage>
        <taxon>Eukaryota</taxon>
        <taxon>Fungi</taxon>
        <taxon>Dikarya</taxon>
        <taxon>Ascomycota</taxon>
        <taxon>Pezizomycotina</taxon>
        <taxon>Eurotiomycetes</taxon>
        <taxon>Eurotiomycetidae</taxon>
        <taxon>Eurotiales</taxon>
        <taxon>Trichocomaceae</taxon>
        <taxon>Talaromyces</taxon>
        <taxon>Talaromyces sect. Talaromyces</taxon>
    </lineage>
</organism>
<dbReference type="GO" id="GO:0005886">
    <property type="term" value="C:plasma membrane"/>
    <property type="evidence" value="ECO:0007669"/>
    <property type="project" value="TreeGrafter"/>
</dbReference>
<protein>
    <recommendedName>
        <fullName evidence="6">Major facilitator superfamily (MFS) profile domain-containing protein</fullName>
    </recommendedName>
</protein>
<feature type="transmembrane region" description="Helical" evidence="5">
    <location>
        <begin position="311"/>
        <end position="336"/>
    </location>
</feature>
<feature type="transmembrane region" description="Helical" evidence="5">
    <location>
        <begin position="376"/>
        <end position="396"/>
    </location>
</feature>
<dbReference type="Proteomes" id="UP000053095">
    <property type="component" value="Unassembled WGS sequence"/>
</dbReference>
<evidence type="ECO:0000256" key="3">
    <source>
        <dbReference type="ARBA" id="ARBA00022989"/>
    </source>
</evidence>
<accession>A0A6V8HL27</accession>
<keyword evidence="8" id="KW-1185">Reference proteome</keyword>
<dbReference type="InterPro" id="IPR036259">
    <property type="entry name" value="MFS_trans_sf"/>
</dbReference>
<feature type="transmembrane region" description="Helical" evidence="5">
    <location>
        <begin position="112"/>
        <end position="131"/>
    </location>
</feature>
<reference evidence="8" key="1">
    <citation type="journal article" date="2015" name="Genome Announc.">
        <title>Draft genome sequence of Talaromyces cellulolyticus strain Y-94, a source of lignocellulosic biomass-degrading enzymes.</title>
        <authorList>
            <person name="Fujii T."/>
            <person name="Koike H."/>
            <person name="Sawayama S."/>
            <person name="Yano S."/>
            <person name="Inoue H."/>
        </authorList>
    </citation>
    <scope>NUCLEOTIDE SEQUENCE [LARGE SCALE GENOMIC DNA]</scope>
    <source>
        <strain evidence="8">Y-94</strain>
    </source>
</reference>
<dbReference type="AlphaFoldDB" id="A0A6V8HL27"/>
<evidence type="ECO:0000259" key="6">
    <source>
        <dbReference type="PROSITE" id="PS50850"/>
    </source>
</evidence>
<evidence type="ECO:0000313" key="8">
    <source>
        <dbReference type="Proteomes" id="UP000053095"/>
    </source>
</evidence>
<proteinExistence type="predicted"/>
<dbReference type="EMBL" id="DF933830">
    <property type="protein sequence ID" value="GAM39174.1"/>
    <property type="molecule type" value="Genomic_DNA"/>
</dbReference>
<evidence type="ECO:0000256" key="1">
    <source>
        <dbReference type="ARBA" id="ARBA00004141"/>
    </source>
</evidence>
<dbReference type="InterPro" id="IPR020846">
    <property type="entry name" value="MFS_dom"/>
</dbReference>
<dbReference type="CDD" id="cd17502">
    <property type="entry name" value="MFS_Azr1_MDR_like"/>
    <property type="match status" value="1"/>
</dbReference>
<keyword evidence="2 5" id="KW-0812">Transmembrane</keyword>
<sequence length="537" mass="57869">MPEEIGLTELRLGDPPRDSKIELNPRASCEVPLEGPQEYPHGYHFALISASLMISVFLLGLDATIITTAVPKITDEFHSIADVGWYGSAFRLASSMSQLLQGRVFDYFSVKWAFLIHLIIFEGGALISGAAPSSAVFIAGRAISGLGFSGISQGCMVIIAMTRPLDKRPIYIGAISASEFFATAIGPIIGGAITSALSWRWCFYLNVIVSIIPALITTVMFKAQSGRAVHQVGHLQRLKQIDFVGMILFAAALLSLLLSIQWGGDTYSWSNDRIIALLAISSVFFIIFVLVQVKKREFAMLPLRLLKQRSILFGALFSLALQAVNGIASYYLAIWFQVVKDASPVKSGIMLLPMVITILVASVSSGYAITYMGYYIILMIPAGFITFGGAIMMIYFEKDTPAKFWIPALALLGFGIGLGISGPFLAVQAILPERDTSVGLAIMTFSQEFGTALSLGVAQCLFLNGLRASITRITPELNPGSIINAGATSLAGSGLEKYASQVAEEYSQALKVTFDLSLGMAVLVVVTGCFMEVRSVK</sequence>
<feature type="transmembrane region" description="Helical" evidence="5">
    <location>
        <begin position="42"/>
        <end position="61"/>
    </location>
</feature>
<dbReference type="PROSITE" id="PS50850">
    <property type="entry name" value="MFS"/>
    <property type="match status" value="1"/>
</dbReference>
<dbReference type="PRINTS" id="PR01036">
    <property type="entry name" value="TCRTETB"/>
</dbReference>
<dbReference type="PANTHER" id="PTHR23501">
    <property type="entry name" value="MAJOR FACILITATOR SUPERFAMILY"/>
    <property type="match status" value="1"/>
</dbReference>
<dbReference type="Gene3D" id="1.20.1250.20">
    <property type="entry name" value="MFS general substrate transporter like domains"/>
    <property type="match status" value="1"/>
</dbReference>
<feature type="transmembrane region" description="Helical" evidence="5">
    <location>
        <begin position="137"/>
        <end position="159"/>
    </location>
</feature>
<dbReference type="SUPFAM" id="SSF103473">
    <property type="entry name" value="MFS general substrate transporter"/>
    <property type="match status" value="1"/>
</dbReference>
<dbReference type="Pfam" id="PF07690">
    <property type="entry name" value="MFS_1"/>
    <property type="match status" value="1"/>
</dbReference>
<feature type="transmembrane region" description="Helical" evidence="5">
    <location>
        <begin position="241"/>
        <end position="262"/>
    </location>
</feature>
<evidence type="ECO:0000256" key="5">
    <source>
        <dbReference type="SAM" id="Phobius"/>
    </source>
</evidence>
<feature type="transmembrane region" description="Helical" evidence="5">
    <location>
        <begin position="408"/>
        <end position="431"/>
    </location>
</feature>
<dbReference type="GO" id="GO:0022857">
    <property type="term" value="F:transmembrane transporter activity"/>
    <property type="evidence" value="ECO:0007669"/>
    <property type="project" value="InterPro"/>
</dbReference>
<feature type="transmembrane region" description="Helical" evidence="5">
    <location>
        <begin position="274"/>
        <end position="291"/>
    </location>
</feature>
<feature type="transmembrane region" description="Helical" evidence="5">
    <location>
        <begin position="203"/>
        <end position="221"/>
    </location>
</feature>
<dbReference type="PANTHER" id="PTHR23501:SF198">
    <property type="entry name" value="AZOLE RESISTANCE PROTEIN 1-RELATED"/>
    <property type="match status" value="1"/>
</dbReference>
<feature type="transmembrane region" description="Helical" evidence="5">
    <location>
        <begin position="171"/>
        <end position="197"/>
    </location>
</feature>
<dbReference type="InterPro" id="IPR011701">
    <property type="entry name" value="MFS"/>
</dbReference>
<feature type="transmembrane region" description="Helical" evidence="5">
    <location>
        <begin position="348"/>
        <end position="369"/>
    </location>
</feature>
<feature type="domain" description="Major facilitator superfamily (MFS) profile" evidence="6">
    <location>
        <begin position="48"/>
        <end position="536"/>
    </location>
</feature>
<comment type="subcellular location">
    <subcellularLocation>
        <location evidence="1">Membrane</location>
        <topology evidence="1">Multi-pass membrane protein</topology>
    </subcellularLocation>
</comment>
<keyword evidence="3 5" id="KW-1133">Transmembrane helix</keyword>
<gene>
    <name evidence="7" type="ORF">TCE0_034f10503</name>
</gene>
<keyword evidence="4 5" id="KW-0472">Membrane</keyword>
<evidence type="ECO:0000256" key="2">
    <source>
        <dbReference type="ARBA" id="ARBA00022692"/>
    </source>
</evidence>
<name>A0A6V8HL27_TALPI</name>
<evidence type="ECO:0000256" key="4">
    <source>
        <dbReference type="ARBA" id="ARBA00023136"/>
    </source>
</evidence>
<comment type="caution">
    <text evidence="7">The sequence shown here is derived from an EMBL/GenBank/DDBJ whole genome shotgun (WGS) entry which is preliminary data.</text>
</comment>